<dbReference type="FunFam" id="1.25.40.10:FF:000032">
    <property type="entry name" value="Interferon-induced protein with tetratricopeptide repeats 5"/>
    <property type="match status" value="1"/>
</dbReference>
<feature type="repeat" description="TPR" evidence="4">
    <location>
        <begin position="125"/>
        <end position="158"/>
    </location>
</feature>
<keyword evidence="2 4" id="KW-0802">TPR repeat</keyword>
<proteinExistence type="inferred from homology"/>
<reference evidence="5" key="3">
    <citation type="submission" date="2025-09" db="UniProtKB">
        <authorList>
            <consortium name="Ensembl"/>
        </authorList>
    </citation>
    <scope>IDENTIFICATION</scope>
</reference>
<dbReference type="GeneID" id="108444236"/>
<dbReference type="PANTHER" id="PTHR10271:SF25">
    <property type="entry name" value="INTERFERON-INDUCED PROTEIN WITH TETRATRICOPEPTIDE REPEATS 8"/>
    <property type="match status" value="1"/>
</dbReference>
<sequence>MIDEELKKLDCHFTWDLQKEEADLNFLEIKYSESLSVETQHEGNFRQRLLNFLAYIKHLQGFNDEALKCLERAKKDSQGIVTYGNLAWLHHHMGNEAKTKLYMEKLSEISGAVPSPVKAELIREVQSEKAWSLLWFSKKHYSRAKESFQEALQKEPEDREWNTGYAFSLFHMEGLEIREDKRVPFEESSAVAQLKKAQKLNPDNAMIHVYLGLKCYKNKRNAEAWEHMRKALRMAPYDLNVVLHVAKFMKKEECYDMALEVLQKILEKVPDSSRLHHEIANNYRWKAKQLQDIHNPQLLRLCVHHIEEGVRLNPDFLYPQMELALRYAELKNCGKAEQKFQELFVRPNLKPADLQAWHRLYGDFNMYRLGSEATAVKHYKEGMALQNISTEWRNCKNRLYKVLHNNRKDVYQIREFMNSLRRGNIVGTEE</sequence>
<dbReference type="RefSeq" id="XP_017580766.1">
    <property type="nucleotide sequence ID" value="XM_017725277.2"/>
</dbReference>
<evidence type="ECO:0000256" key="4">
    <source>
        <dbReference type="PROSITE-ProRule" id="PRU00339"/>
    </source>
</evidence>
<evidence type="ECO:0000256" key="1">
    <source>
        <dbReference type="ARBA" id="ARBA00022737"/>
    </source>
</evidence>
<dbReference type="GO" id="GO:0005829">
    <property type="term" value="C:cytosol"/>
    <property type="evidence" value="ECO:0007669"/>
    <property type="project" value="TreeGrafter"/>
</dbReference>
<dbReference type="InterPro" id="IPR011990">
    <property type="entry name" value="TPR-like_helical_dom_sf"/>
</dbReference>
<reference evidence="5 6" key="1">
    <citation type="submission" date="2020-10" db="EMBL/GenBank/DDBJ databases">
        <title>Pygocentrus nattereri (red-bellied piranha) genome, fPygNat1, primary haplotype.</title>
        <authorList>
            <person name="Myers G."/>
            <person name="Meyer A."/>
            <person name="Karagic N."/>
            <person name="Pippel M."/>
            <person name="Winkler S."/>
            <person name="Tracey A."/>
            <person name="Wood J."/>
            <person name="Formenti G."/>
            <person name="Howe K."/>
            <person name="Fedrigo O."/>
            <person name="Jarvis E.D."/>
        </authorList>
    </citation>
    <scope>NUCLEOTIDE SEQUENCE [LARGE SCALE GENOMIC DNA]</scope>
</reference>
<accession>A0A3B4EJC9</accession>
<dbReference type="GO" id="GO:0051607">
    <property type="term" value="P:defense response to virus"/>
    <property type="evidence" value="ECO:0007669"/>
    <property type="project" value="TreeGrafter"/>
</dbReference>
<dbReference type="AlphaFoldDB" id="A0A3B4EJC9"/>
<evidence type="ECO:0000256" key="3">
    <source>
        <dbReference type="ARBA" id="ARBA00038336"/>
    </source>
</evidence>
<reference evidence="5" key="2">
    <citation type="submission" date="2025-08" db="UniProtKB">
        <authorList>
            <consortium name="Ensembl"/>
        </authorList>
    </citation>
    <scope>IDENTIFICATION</scope>
</reference>
<dbReference type="STRING" id="42514.ENSPNAP00000036552"/>
<dbReference type="SUPFAM" id="SSF48452">
    <property type="entry name" value="TPR-like"/>
    <property type="match status" value="2"/>
</dbReference>
<protein>
    <submittedName>
        <fullName evidence="5">Uncharacterized protein</fullName>
    </submittedName>
</protein>
<dbReference type="Ensembl" id="ENSPNAT00000031307.2">
    <property type="protein sequence ID" value="ENSPNAP00000036552.1"/>
    <property type="gene ID" value="ENSPNAG00000027476.2"/>
</dbReference>
<evidence type="ECO:0000256" key="2">
    <source>
        <dbReference type="ARBA" id="ARBA00022803"/>
    </source>
</evidence>
<evidence type="ECO:0000313" key="5">
    <source>
        <dbReference type="Ensembl" id="ENSPNAP00000036552.1"/>
    </source>
</evidence>
<dbReference type="PANTHER" id="PTHR10271">
    <property type="entry name" value="INTERFERON-INDUCED PROTEIN WITH TETRATRICOPEPTIDE REPEATS"/>
    <property type="match status" value="1"/>
</dbReference>
<name>A0A3B4EJC9_PYGNA</name>
<comment type="similarity">
    <text evidence="3">Belongs to the IFIT family.</text>
</comment>
<organism evidence="5 6">
    <name type="scientific">Pygocentrus nattereri</name>
    <name type="common">Red-bellied piranha</name>
    <dbReference type="NCBI Taxonomy" id="42514"/>
    <lineage>
        <taxon>Eukaryota</taxon>
        <taxon>Metazoa</taxon>
        <taxon>Chordata</taxon>
        <taxon>Craniata</taxon>
        <taxon>Vertebrata</taxon>
        <taxon>Euteleostomi</taxon>
        <taxon>Actinopterygii</taxon>
        <taxon>Neopterygii</taxon>
        <taxon>Teleostei</taxon>
        <taxon>Ostariophysi</taxon>
        <taxon>Characiformes</taxon>
        <taxon>Characoidei</taxon>
        <taxon>Pygocentrus</taxon>
    </lineage>
</organism>
<dbReference type="CTD" id="641567"/>
<dbReference type="Gene3D" id="1.25.40.10">
    <property type="entry name" value="Tetratricopeptide repeat domain"/>
    <property type="match status" value="3"/>
</dbReference>
<evidence type="ECO:0000313" key="6">
    <source>
        <dbReference type="Proteomes" id="UP001501920"/>
    </source>
</evidence>
<dbReference type="GeneTree" id="ENSGT00950000182946"/>
<keyword evidence="1" id="KW-0677">Repeat</keyword>
<dbReference type="PROSITE" id="PS50005">
    <property type="entry name" value="TPR"/>
    <property type="match status" value="1"/>
</dbReference>
<dbReference type="OMA" id="LYPQMEL"/>
<dbReference type="Proteomes" id="UP001501920">
    <property type="component" value="Chromosome 5"/>
</dbReference>
<dbReference type="Pfam" id="PF13432">
    <property type="entry name" value="TPR_16"/>
    <property type="match status" value="1"/>
</dbReference>
<keyword evidence="6" id="KW-1185">Reference proteome</keyword>
<dbReference type="InterPro" id="IPR019734">
    <property type="entry name" value="TPR_rpt"/>
</dbReference>
<dbReference type="OrthoDB" id="10043504at2759"/>